<dbReference type="Pfam" id="PF20453">
    <property type="entry name" value="DUF6707"/>
    <property type="match status" value="1"/>
</dbReference>
<protein>
    <submittedName>
        <fullName evidence="1">Uncharacterized protein</fullName>
    </submittedName>
</protein>
<keyword evidence="2" id="KW-1185">Reference proteome</keyword>
<reference evidence="1 2" key="1">
    <citation type="submission" date="2017-06" db="EMBL/GenBank/DDBJ databases">
        <authorList>
            <person name="Varghese N."/>
            <person name="Submissions S."/>
        </authorList>
    </citation>
    <scope>NUCLEOTIDE SEQUENCE [LARGE SCALE GENOMIC DNA]</scope>
    <source>
        <strain evidence="1 2">DSM 26989</strain>
    </source>
</reference>
<organism evidence="1 2">
    <name type="scientific">Prevotella jejuni</name>
    <dbReference type="NCBI Taxonomy" id="1177574"/>
    <lineage>
        <taxon>Bacteria</taxon>
        <taxon>Pseudomonadati</taxon>
        <taxon>Bacteroidota</taxon>
        <taxon>Bacteroidia</taxon>
        <taxon>Bacteroidales</taxon>
        <taxon>Prevotellaceae</taxon>
        <taxon>Prevotella</taxon>
    </lineage>
</organism>
<gene>
    <name evidence="1" type="ORF">SAMN06265364_1697</name>
</gene>
<accession>A0A2K9HHZ1</accession>
<name>A0A2K9HHZ1_9BACT</name>
<dbReference type="KEGG" id="pje:CRM71_08135"/>
<comment type="caution">
    <text evidence="1">The sequence shown here is derived from an EMBL/GenBank/DDBJ whole genome shotgun (WGS) entry which is preliminary data.</text>
</comment>
<dbReference type="AlphaFoldDB" id="A0A2K9HHZ1"/>
<evidence type="ECO:0000313" key="1">
    <source>
        <dbReference type="EMBL" id="SNS19793.1"/>
    </source>
</evidence>
<dbReference type="Proteomes" id="UP000198427">
    <property type="component" value="Unassembled WGS sequence"/>
</dbReference>
<evidence type="ECO:0000313" key="2">
    <source>
        <dbReference type="Proteomes" id="UP000198427"/>
    </source>
</evidence>
<dbReference type="OrthoDB" id="1076134at2"/>
<dbReference type="RefSeq" id="WP_089367338.1">
    <property type="nucleotide sequence ID" value="NZ_CP023863.1"/>
</dbReference>
<dbReference type="GeneID" id="94029371"/>
<dbReference type="InterPro" id="IPR046553">
    <property type="entry name" value="DUF6707"/>
</dbReference>
<dbReference type="EMBL" id="FZNZ01000069">
    <property type="protein sequence ID" value="SNS19793.1"/>
    <property type="molecule type" value="Genomic_DNA"/>
</dbReference>
<proteinExistence type="predicted"/>
<sequence>MENLFNDVSSEFLYRMPFKEIFKNWDYTKSDTDDRLEYLMYAAYCCYFSKKDTLTIKFLKELIKEEFKGDYDKWTWVEGGILLQIHIDHYKNDQMRHRLESTFDYFKDDAVRKINRKIFLRRTTGFLLKKRVFPFSVEDKTIDFLKVIPYFSELIFLKTFNESDITNEELSSKISLIEDKVTQVIDSY</sequence>